<dbReference type="InterPro" id="IPR009057">
    <property type="entry name" value="Homeodomain-like_sf"/>
</dbReference>
<keyword evidence="3" id="KW-0233">DNA recombination</keyword>
<evidence type="ECO:0000256" key="4">
    <source>
        <dbReference type="SAM" id="MobiDB-lite"/>
    </source>
</evidence>
<dbReference type="EMBL" id="CP016283">
    <property type="protein sequence ID" value="ANP74758.1"/>
    <property type="molecule type" value="Genomic_DNA"/>
</dbReference>
<dbReference type="PROSITE" id="PS51736">
    <property type="entry name" value="RECOMBINASES_3"/>
    <property type="match status" value="1"/>
</dbReference>
<organism evidence="6 7">
    <name type="scientific">Cryobacterium arcticum</name>
    <dbReference type="NCBI Taxonomy" id="670052"/>
    <lineage>
        <taxon>Bacteria</taxon>
        <taxon>Bacillati</taxon>
        <taxon>Actinomycetota</taxon>
        <taxon>Actinomycetes</taxon>
        <taxon>Micrococcales</taxon>
        <taxon>Microbacteriaceae</taxon>
        <taxon>Cryobacterium</taxon>
    </lineage>
</organism>
<evidence type="ECO:0000313" key="7">
    <source>
        <dbReference type="Proteomes" id="UP000092582"/>
    </source>
</evidence>
<dbReference type="GO" id="GO:0003677">
    <property type="term" value="F:DNA binding"/>
    <property type="evidence" value="ECO:0007669"/>
    <property type="project" value="UniProtKB-KW"/>
</dbReference>
<feature type="region of interest" description="Disordered" evidence="4">
    <location>
        <begin position="127"/>
        <end position="146"/>
    </location>
</feature>
<evidence type="ECO:0000256" key="1">
    <source>
        <dbReference type="ARBA" id="ARBA00009913"/>
    </source>
</evidence>
<protein>
    <submittedName>
        <fullName evidence="6">Resolvase</fullName>
    </submittedName>
</protein>
<dbReference type="Pfam" id="PF00239">
    <property type="entry name" value="Resolvase"/>
    <property type="match status" value="1"/>
</dbReference>
<dbReference type="CDD" id="cd03768">
    <property type="entry name" value="SR_ResInv"/>
    <property type="match status" value="1"/>
</dbReference>
<gene>
    <name evidence="6" type="ORF">PA27867_3844</name>
</gene>
<evidence type="ECO:0000256" key="3">
    <source>
        <dbReference type="ARBA" id="ARBA00023172"/>
    </source>
</evidence>
<dbReference type="PANTHER" id="PTHR30461">
    <property type="entry name" value="DNA-INVERTASE FROM LAMBDOID PROPHAGE"/>
    <property type="match status" value="1"/>
</dbReference>
<accession>A0A1B1BQD3</accession>
<dbReference type="InterPro" id="IPR050639">
    <property type="entry name" value="SSR_resolvase"/>
</dbReference>
<evidence type="ECO:0000259" key="5">
    <source>
        <dbReference type="PROSITE" id="PS51736"/>
    </source>
</evidence>
<dbReference type="OrthoDB" id="128993at2"/>
<dbReference type="Gene3D" id="3.40.50.1390">
    <property type="entry name" value="Resolvase, N-terminal catalytic domain"/>
    <property type="match status" value="1"/>
</dbReference>
<dbReference type="RefSeq" id="WP_066600408.1">
    <property type="nucleotide sequence ID" value="NZ_CP016283.1"/>
</dbReference>
<dbReference type="PANTHER" id="PTHR30461:SF2">
    <property type="entry name" value="SERINE RECOMBINASE PINE-RELATED"/>
    <property type="match status" value="1"/>
</dbReference>
<dbReference type="InterPro" id="IPR006119">
    <property type="entry name" value="Resolv_N"/>
</dbReference>
<dbReference type="KEGG" id="cart:PA27867_3844"/>
<dbReference type="SUPFAM" id="SSF53041">
    <property type="entry name" value="Resolvase-like"/>
    <property type="match status" value="1"/>
</dbReference>
<dbReference type="SMART" id="SM00857">
    <property type="entry name" value="Resolvase"/>
    <property type="match status" value="1"/>
</dbReference>
<dbReference type="AlphaFoldDB" id="A0A1B1BQD3"/>
<name>A0A1B1BQD3_9MICO</name>
<comment type="similarity">
    <text evidence="1">Belongs to the site-specific recombinase resolvase family.</text>
</comment>
<dbReference type="Gene3D" id="1.10.10.60">
    <property type="entry name" value="Homeodomain-like"/>
    <property type="match status" value="1"/>
</dbReference>
<dbReference type="SUPFAM" id="SSF46689">
    <property type="entry name" value="Homeodomain-like"/>
    <property type="match status" value="1"/>
</dbReference>
<dbReference type="GO" id="GO:0000150">
    <property type="term" value="F:DNA strand exchange activity"/>
    <property type="evidence" value="ECO:0007669"/>
    <property type="project" value="InterPro"/>
</dbReference>
<sequence length="199" mass="21303">MTVIGYARVGTRKLSVDEREIALTAAGAERLYVDHGESRNKASLPRFSACLDYLRAGDLLLVCQLGQLDRLGRDDRLIALLHELGARGIGLRSLAEPAIDTTGPSGRALFDIIAVFAQLRSESIQVHRRDGPAPARAHGREGGRPTAMTAERIAVALDMREKGATIDTIATTLGVDTVTVQRALLSNPDSPPDTGRGGR</sequence>
<keyword evidence="2" id="KW-0238">DNA-binding</keyword>
<feature type="domain" description="Resolvase/invertase-type recombinase catalytic" evidence="5">
    <location>
        <begin position="2"/>
        <end position="139"/>
    </location>
</feature>
<geneLocation type="plasmid" evidence="7">
    <name>pp27867_1</name>
</geneLocation>
<dbReference type="Proteomes" id="UP000092582">
    <property type="component" value="Plasmid pP27867_1"/>
</dbReference>
<evidence type="ECO:0000313" key="6">
    <source>
        <dbReference type="EMBL" id="ANP74758.1"/>
    </source>
</evidence>
<dbReference type="InterPro" id="IPR036162">
    <property type="entry name" value="Resolvase-like_N_sf"/>
</dbReference>
<keyword evidence="6" id="KW-0614">Plasmid</keyword>
<keyword evidence="7" id="KW-1185">Reference proteome</keyword>
<proteinExistence type="inferred from homology"/>
<reference evidence="6 7" key="1">
    <citation type="submission" date="2016-06" db="EMBL/GenBank/DDBJ databases">
        <title>Genome sequencing of Cryobacterium arcticum PAMC 27867.</title>
        <authorList>
            <person name="Lee J."/>
            <person name="Kim O.-S."/>
        </authorList>
    </citation>
    <scope>NUCLEOTIDE SEQUENCE [LARGE SCALE GENOMIC DNA]</scope>
    <source>
        <strain evidence="6 7">PAMC 27867</strain>
        <plasmid evidence="7">pp27867_1</plasmid>
    </source>
</reference>
<evidence type="ECO:0000256" key="2">
    <source>
        <dbReference type="ARBA" id="ARBA00023125"/>
    </source>
</evidence>